<keyword evidence="2" id="KW-1133">Transmembrane helix</keyword>
<evidence type="ECO:0000256" key="2">
    <source>
        <dbReference type="SAM" id="Phobius"/>
    </source>
</evidence>
<dbReference type="PaxDb" id="29760-VIT_19s0085g00430.t01"/>
<name>F6H9W0_VITVI</name>
<dbReference type="AlphaFoldDB" id="F6H9W0"/>
<evidence type="ECO:0000313" key="4">
    <source>
        <dbReference type="Proteomes" id="UP000009183"/>
    </source>
</evidence>
<keyword evidence="4" id="KW-1185">Reference proteome</keyword>
<keyword evidence="2" id="KW-0472">Membrane</keyword>
<organism evidence="3 4">
    <name type="scientific">Vitis vinifera</name>
    <name type="common">Grape</name>
    <dbReference type="NCBI Taxonomy" id="29760"/>
    <lineage>
        <taxon>Eukaryota</taxon>
        <taxon>Viridiplantae</taxon>
        <taxon>Streptophyta</taxon>
        <taxon>Embryophyta</taxon>
        <taxon>Tracheophyta</taxon>
        <taxon>Spermatophyta</taxon>
        <taxon>Magnoliopsida</taxon>
        <taxon>eudicotyledons</taxon>
        <taxon>Gunneridae</taxon>
        <taxon>Pentapetalae</taxon>
        <taxon>rosids</taxon>
        <taxon>Vitales</taxon>
        <taxon>Vitaceae</taxon>
        <taxon>Viteae</taxon>
        <taxon>Vitis</taxon>
    </lineage>
</organism>
<proteinExistence type="predicted"/>
<gene>
    <name evidence="3" type="ordered locus">VIT_19s0085g00430</name>
</gene>
<reference evidence="4" key="1">
    <citation type="journal article" date="2007" name="Nature">
        <title>The grapevine genome sequence suggests ancestral hexaploidization in major angiosperm phyla.</title>
        <authorList>
            <consortium name="The French-Italian Public Consortium for Grapevine Genome Characterization."/>
            <person name="Jaillon O."/>
            <person name="Aury J.-M."/>
            <person name="Noel B."/>
            <person name="Policriti A."/>
            <person name="Clepet C."/>
            <person name="Casagrande A."/>
            <person name="Choisne N."/>
            <person name="Aubourg S."/>
            <person name="Vitulo N."/>
            <person name="Jubin C."/>
            <person name="Vezzi A."/>
            <person name="Legeai F."/>
            <person name="Hugueney P."/>
            <person name="Dasilva C."/>
            <person name="Horner D."/>
            <person name="Mica E."/>
            <person name="Jublot D."/>
            <person name="Poulain J."/>
            <person name="Bruyere C."/>
            <person name="Billault A."/>
            <person name="Segurens B."/>
            <person name="Gouyvenoux M."/>
            <person name="Ugarte E."/>
            <person name="Cattonaro F."/>
            <person name="Anthouard V."/>
            <person name="Vico V."/>
            <person name="Del Fabbro C."/>
            <person name="Alaux M."/>
            <person name="Di Gaspero G."/>
            <person name="Dumas V."/>
            <person name="Felice N."/>
            <person name="Paillard S."/>
            <person name="Juman I."/>
            <person name="Moroldo M."/>
            <person name="Scalabrin S."/>
            <person name="Canaguier A."/>
            <person name="Le Clainche I."/>
            <person name="Malacrida G."/>
            <person name="Durand E."/>
            <person name="Pesole G."/>
            <person name="Laucou V."/>
            <person name="Chatelet P."/>
            <person name="Merdinoglu D."/>
            <person name="Delledonne M."/>
            <person name="Pezzotti M."/>
            <person name="Lecharny A."/>
            <person name="Scarpelli C."/>
            <person name="Artiguenave F."/>
            <person name="Pe M.E."/>
            <person name="Valle G."/>
            <person name="Morgante M."/>
            <person name="Caboche M."/>
            <person name="Adam-Blondon A.-F."/>
            <person name="Weissenbach J."/>
            <person name="Quetier F."/>
            <person name="Wincker P."/>
        </authorList>
    </citation>
    <scope>NUCLEOTIDE SEQUENCE [LARGE SCALE GENOMIC DNA]</scope>
    <source>
        <strain evidence="4">cv. Pinot noir / PN40024</strain>
    </source>
</reference>
<dbReference type="HOGENOM" id="CLU_213499_0_0_1"/>
<dbReference type="Proteomes" id="UP000009183">
    <property type="component" value="Chromosome 19"/>
</dbReference>
<evidence type="ECO:0000313" key="3">
    <source>
        <dbReference type="EMBL" id="CCB49003.1"/>
    </source>
</evidence>
<feature type="region of interest" description="Disordered" evidence="1">
    <location>
        <begin position="32"/>
        <end position="54"/>
    </location>
</feature>
<dbReference type="InParanoid" id="F6H9W0"/>
<evidence type="ECO:0000256" key="1">
    <source>
        <dbReference type="SAM" id="MobiDB-lite"/>
    </source>
</evidence>
<protein>
    <submittedName>
        <fullName evidence="3">Uncharacterized protein</fullName>
    </submittedName>
</protein>
<feature type="transmembrane region" description="Helical" evidence="2">
    <location>
        <begin position="6"/>
        <end position="23"/>
    </location>
</feature>
<sequence>MSSSYLFTALFLLLFYSIFGLLFTSEKYYGMSGVGKRNDKQHAKIGRSSNERSG</sequence>
<accession>F6H9W0</accession>
<keyword evidence="2" id="KW-0812">Transmembrane</keyword>
<dbReference type="EMBL" id="FN595503">
    <property type="protein sequence ID" value="CCB49003.1"/>
    <property type="molecule type" value="Genomic_DNA"/>
</dbReference>